<proteinExistence type="predicted"/>
<reference evidence="2 3" key="1">
    <citation type="journal article" date="2013" name="Genome Announc.">
        <title>Draft Genome Sequence of Pseudomonas fluorescens LMG 5329, a White Line-Inducing Principle-Producing Bioindicator for the Mushroom Pathogen Pseudomonas tolaasii.</title>
        <authorList>
            <person name="Ghequire M.G."/>
            <person name="Rokni-Zadeh H."/>
            <person name="Zarrineh P."/>
            <person name="De Mot R."/>
        </authorList>
    </citation>
    <scope>NUCLEOTIDE SEQUENCE [LARGE SCALE GENOMIC DNA]</scope>
    <source>
        <strain evidence="2 3">LMG 5329</strain>
    </source>
</reference>
<name>A0A0A1Z2Z3_PSEFL</name>
<gene>
    <name evidence="2" type="ORF">K814_0107320</name>
</gene>
<dbReference type="EMBL" id="ASGY01000056">
    <property type="protein sequence ID" value="KGE68578.1"/>
    <property type="molecule type" value="Genomic_DNA"/>
</dbReference>
<sequence length="148" mass="16536">MATEKTKKVFWYSAWGLLFVGLAGVLIKQAFEETPEPSKPSYLSDLIILTARTTARNWMVNEDIRFDRAEAANSHAIKFYYTLVNYDTQPDSFDLDATFADITEVVCAAQMSKGSPILTLGGTLIYIFGSKNEKEVGRFEIDKQTCAG</sequence>
<feature type="transmembrane region" description="Helical" evidence="1">
    <location>
        <begin position="9"/>
        <end position="27"/>
    </location>
</feature>
<organism evidence="2 3">
    <name type="scientific">Pseudomonas fluorescens LMG 5329</name>
    <dbReference type="NCBI Taxonomy" id="1324332"/>
    <lineage>
        <taxon>Bacteria</taxon>
        <taxon>Pseudomonadati</taxon>
        <taxon>Pseudomonadota</taxon>
        <taxon>Gammaproteobacteria</taxon>
        <taxon>Pseudomonadales</taxon>
        <taxon>Pseudomonadaceae</taxon>
        <taxon>Pseudomonas</taxon>
    </lineage>
</organism>
<evidence type="ECO:0000313" key="3">
    <source>
        <dbReference type="Proteomes" id="UP000030060"/>
    </source>
</evidence>
<dbReference type="Proteomes" id="UP000030060">
    <property type="component" value="Unassembled WGS sequence"/>
</dbReference>
<dbReference type="RefSeq" id="WP_038844294.1">
    <property type="nucleotide sequence ID" value="NZ_ASGY01000056.1"/>
</dbReference>
<accession>A0A0A1Z2Z3</accession>
<keyword evidence="1" id="KW-0812">Transmembrane</keyword>
<dbReference type="AlphaFoldDB" id="A0A0A1Z2Z3"/>
<dbReference type="OrthoDB" id="7009496at2"/>
<evidence type="ECO:0000313" key="2">
    <source>
        <dbReference type="EMBL" id="KGE68578.1"/>
    </source>
</evidence>
<keyword evidence="1" id="KW-1133">Transmembrane helix</keyword>
<evidence type="ECO:0000256" key="1">
    <source>
        <dbReference type="SAM" id="Phobius"/>
    </source>
</evidence>
<protein>
    <submittedName>
        <fullName evidence="2">Uncharacterized protein</fullName>
    </submittedName>
</protein>
<comment type="caution">
    <text evidence="2">The sequence shown here is derived from an EMBL/GenBank/DDBJ whole genome shotgun (WGS) entry which is preliminary data.</text>
</comment>
<keyword evidence="1" id="KW-0472">Membrane</keyword>